<dbReference type="Pfam" id="PF00326">
    <property type="entry name" value="Peptidase_S9"/>
    <property type="match status" value="1"/>
</dbReference>
<feature type="region of interest" description="Disordered" evidence="7">
    <location>
        <begin position="679"/>
        <end position="703"/>
    </location>
</feature>
<keyword evidence="5 10" id="KW-0378">Hydrolase</keyword>
<dbReference type="PANTHER" id="PTHR42881:SF2">
    <property type="entry name" value="PROLYL ENDOPEPTIDASE"/>
    <property type="match status" value="1"/>
</dbReference>
<dbReference type="Proteomes" id="UP000572680">
    <property type="component" value="Unassembled WGS sequence"/>
</dbReference>
<dbReference type="InterPro" id="IPR001375">
    <property type="entry name" value="Peptidase_S9_cat"/>
</dbReference>
<dbReference type="InterPro" id="IPR051167">
    <property type="entry name" value="Prolyl_oligopep/macrocyclase"/>
</dbReference>
<dbReference type="InterPro" id="IPR023302">
    <property type="entry name" value="Pept_S9A_N"/>
</dbReference>
<protein>
    <recommendedName>
        <fullName evidence="3">prolyl oligopeptidase</fullName>
        <ecNumber evidence="3">3.4.21.26</ecNumber>
    </recommendedName>
</protein>
<dbReference type="EMBL" id="JACJIA010000018">
    <property type="protein sequence ID" value="MBA8956877.1"/>
    <property type="molecule type" value="Genomic_DNA"/>
</dbReference>
<dbReference type="Gene3D" id="3.40.50.1820">
    <property type="entry name" value="alpha/beta hydrolase"/>
    <property type="match status" value="1"/>
</dbReference>
<reference evidence="10 11" key="1">
    <citation type="submission" date="2020-08" db="EMBL/GenBank/DDBJ databases">
        <title>Genomic Encyclopedia of Type Strains, Phase IV (KMG-IV): sequencing the most valuable type-strain genomes for metagenomic binning, comparative biology and taxonomic classification.</title>
        <authorList>
            <person name="Goeker M."/>
        </authorList>
    </citation>
    <scope>NUCLEOTIDE SEQUENCE [LARGE SCALE GENOMIC DNA]</scope>
    <source>
        <strain evidence="10 11">DSM 44197</strain>
    </source>
</reference>
<dbReference type="RefSeq" id="WP_182848751.1">
    <property type="nucleotide sequence ID" value="NZ_JACJIA010000018.1"/>
</dbReference>
<feature type="domain" description="Peptidase S9 prolyl oligopeptidase catalytic" evidence="8">
    <location>
        <begin position="470"/>
        <end position="676"/>
    </location>
</feature>
<dbReference type="GO" id="GO:0005829">
    <property type="term" value="C:cytosol"/>
    <property type="evidence" value="ECO:0007669"/>
    <property type="project" value="TreeGrafter"/>
</dbReference>
<dbReference type="InterPro" id="IPR002471">
    <property type="entry name" value="Pept_S9_AS"/>
</dbReference>
<evidence type="ECO:0000256" key="1">
    <source>
        <dbReference type="ARBA" id="ARBA00001070"/>
    </source>
</evidence>
<evidence type="ECO:0000259" key="9">
    <source>
        <dbReference type="Pfam" id="PF02897"/>
    </source>
</evidence>
<dbReference type="GO" id="GO:0006508">
    <property type="term" value="P:proteolysis"/>
    <property type="evidence" value="ECO:0007669"/>
    <property type="project" value="UniProtKB-KW"/>
</dbReference>
<evidence type="ECO:0000256" key="4">
    <source>
        <dbReference type="ARBA" id="ARBA00022670"/>
    </source>
</evidence>
<evidence type="ECO:0000256" key="2">
    <source>
        <dbReference type="ARBA" id="ARBA00005228"/>
    </source>
</evidence>
<dbReference type="PRINTS" id="PR00862">
    <property type="entry name" value="PROLIGOPTASE"/>
</dbReference>
<dbReference type="AlphaFoldDB" id="A0A7W3QRR4"/>
<comment type="caution">
    <text evidence="10">The sequence shown here is derived from an EMBL/GenBank/DDBJ whole genome shotgun (WGS) entry which is preliminary data.</text>
</comment>
<keyword evidence="11" id="KW-1185">Reference proteome</keyword>
<sequence length="703" mass="74897">MRYPPADREPVADLLHGQRVPDPYRWLEDPGGQRTRSWLAAQDELWRGHADTLTSRAWFRDRCAALADTGDVEAPVWRGDRRFHTRRAPGREHPVLHTALGAGPERVLLDPGTLDPSGLTTLDAWHPDPTGRLLAYQISTGGTEEAELRVLDVATGAVVDGPIDRCRYSPVAWLPDGAGFYYVRATGPDGARRVHLHRFGAPADSDPVVFTAGDDPAVGYGLGISHDGRWLALSASPGTAPRNDVWLADLAHGDPAEPRFRPVLRGHAARAVPLVGHDGRMLVVTDLDAPRVRLCVADPADPGRWTELLPEDPAAVLADVALLDGPEPGRPVLLVARLRDAAGELAVHDAAAGERLAEVPLPGRGTVGALSTRPGGGHEAWFTYTDVATPPTVWRYDARTGETTPWAAPPGHLTVPPVRTRQAVAVSADGTPVRMTVIDRPGDRGPRPTILYGYGGFGMPLVPSYAADALAWVEAGGVLAIAHLRGGGEDGLHSHRAGTLDRKQDVFDDFLAAARALVDDGWTTPDRLAVWGESNGGLLVGAAVTRRPDLFAAAVCVAPLLDMVRYERSGMGAAWREEYGTVTDPGQFACLYGYSPYHRVRSGTDYPAVLFATFGGDTRVDPLHARKTCAAMQWATAGTRPVLLRHEERVGHGARSAARGLDLAADLLAFAAAHTGLRAGPAPAGGPPGPVAERAAPGQRFSG</sequence>
<comment type="similarity">
    <text evidence="2">Belongs to the peptidase S9A family.</text>
</comment>
<keyword evidence="4" id="KW-0645">Protease</keyword>
<name>A0A7W3QRR4_ACTNM</name>
<feature type="compositionally biased region" description="Low complexity" evidence="7">
    <location>
        <begin position="691"/>
        <end position="703"/>
    </location>
</feature>
<accession>A0A7W3QRR4</accession>
<evidence type="ECO:0000256" key="5">
    <source>
        <dbReference type="ARBA" id="ARBA00022801"/>
    </source>
</evidence>
<dbReference type="SUPFAM" id="SSF53474">
    <property type="entry name" value="alpha/beta-Hydrolases"/>
    <property type="match status" value="1"/>
</dbReference>
<organism evidence="10 11">
    <name type="scientific">Actinomadura namibiensis</name>
    <dbReference type="NCBI Taxonomy" id="182080"/>
    <lineage>
        <taxon>Bacteria</taxon>
        <taxon>Bacillati</taxon>
        <taxon>Actinomycetota</taxon>
        <taxon>Actinomycetes</taxon>
        <taxon>Streptosporangiales</taxon>
        <taxon>Thermomonosporaceae</taxon>
        <taxon>Actinomadura</taxon>
    </lineage>
</organism>
<dbReference type="SUPFAM" id="SSF50993">
    <property type="entry name" value="Peptidase/esterase 'gauge' domain"/>
    <property type="match status" value="1"/>
</dbReference>
<proteinExistence type="inferred from homology"/>
<evidence type="ECO:0000256" key="6">
    <source>
        <dbReference type="ARBA" id="ARBA00022825"/>
    </source>
</evidence>
<dbReference type="GO" id="GO:0004252">
    <property type="term" value="F:serine-type endopeptidase activity"/>
    <property type="evidence" value="ECO:0007669"/>
    <property type="project" value="UniProtKB-EC"/>
</dbReference>
<dbReference type="EC" id="3.4.21.26" evidence="3"/>
<keyword evidence="6" id="KW-0720">Serine protease</keyword>
<evidence type="ECO:0000313" key="11">
    <source>
        <dbReference type="Proteomes" id="UP000572680"/>
    </source>
</evidence>
<evidence type="ECO:0000256" key="3">
    <source>
        <dbReference type="ARBA" id="ARBA00011897"/>
    </source>
</evidence>
<evidence type="ECO:0000256" key="7">
    <source>
        <dbReference type="SAM" id="MobiDB-lite"/>
    </source>
</evidence>
<dbReference type="Gene3D" id="2.130.10.120">
    <property type="entry name" value="Prolyl oligopeptidase, N-terminal domain"/>
    <property type="match status" value="1"/>
</dbReference>
<dbReference type="PROSITE" id="PS00708">
    <property type="entry name" value="PRO_ENDOPEP_SER"/>
    <property type="match status" value="1"/>
</dbReference>
<dbReference type="GO" id="GO:0070012">
    <property type="term" value="F:oligopeptidase activity"/>
    <property type="evidence" value="ECO:0007669"/>
    <property type="project" value="TreeGrafter"/>
</dbReference>
<gene>
    <name evidence="10" type="ORF">HNR61_008567</name>
</gene>
<comment type="catalytic activity">
    <reaction evidence="1">
        <text>Hydrolysis of Pro-|-Xaa &gt;&gt; Ala-|-Xaa in oligopeptides.</text>
        <dbReference type="EC" id="3.4.21.26"/>
    </reaction>
</comment>
<dbReference type="InterPro" id="IPR029058">
    <property type="entry name" value="AB_hydrolase_fold"/>
</dbReference>
<dbReference type="InterPro" id="IPR002470">
    <property type="entry name" value="Peptidase_S9A"/>
</dbReference>
<evidence type="ECO:0000313" key="10">
    <source>
        <dbReference type="EMBL" id="MBA8956877.1"/>
    </source>
</evidence>
<dbReference type="PANTHER" id="PTHR42881">
    <property type="entry name" value="PROLYL ENDOPEPTIDASE"/>
    <property type="match status" value="1"/>
</dbReference>
<evidence type="ECO:0000259" key="8">
    <source>
        <dbReference type="Pfam" id="PF00326"/>
    </source>
</evidence>
<dbReference type="Pfam" id="PF02897">
    <property type="entry name" value="Peptidase_S9_N"/>
    <property type="match status" value="1"/>
</dbReference>
<feature type="domain" description="Peptidase S9A N-terminal" evidence="9">
    <location>
        <begin position="8"/>
        <end position="408"/>
    </location>
</feature>